<dbReference type="AlphaFoldDB" id="A0A154VRY5"/>
<dbReference type="SUPFAM" id="SSF51120">
    <property type="entry name" value="beta-Roll"/>
    <property type="match status" value="1"/>
</dbReference>
<keyword evidence="3" id="KW-1185">Reference proteome</keyword>
<dbReference type="GO" id="GO:0005509">
    <property type="term" value="F:calcium ion binding"/>
    <property type="evidence" value="ECO:0007669"/>
    <property type="project" value="InterPro"/>
</dbReference>
<dbReference type="PANTHER" id="PTHR46580:SF4">
    <property type="entry name" value="ATP_GTP-BINDING PROTEIN"/>
    <property type="match status" value="1"/>
</dbReference>
<dbReference type="Pfam" id="PF13517">
    <property type="entry name" value="FG-GAP_3"/>
    <property type="match status" value="2"/>
</dbReference>
<dbReference type="InterPro" id="IPR011049">
    <property type="entry name" value="Serralysin-like_metalloprot_C"/>
</dbReference>
<dbReference type="EMBL" id="LPXN01000138">
    <property type="protein sequence ID" value="KZD04072.1"/>
    <property type="molecule type" value="Genomic_DNA"/>
</dbReference>
<dbReference type="Pfam" id="PF00353">
    <property type="entry name" value="HemolysinCabind"/>
    <property type="match status" value="2"/>
</dbReference>
<dbReference type="Gene3D" id="2.130.10.130">
    <property type="entry name" value="Integrin alpha, N-terminal"/>
    <property type="match status" value="2"/>
</dbReference>
<accession>A0A154VRY5</accession>
<dbReference type="STRING" id="580166.AUP43_02915"/>
<dbReference type="InterPro" id="IPR028994">
    <property type="entry name" value="Integrin_alpha_N"/>
</dbReference>
<evidence type="ECO:0000313" key="2">
    <source>
        <dbReference type="EMBL" id="KZD04072.1"/>
    </source>
</evidence>
<dbReference type="InterPro" id="IPR013517">
    <property type="entry name" value="FG-GAP"/>
</dbReference>
<dbReference type="SUPFAM" id="SSF69318">
    <property type="entry name" value="Integrin alpha N-terminal domain"/>
    <property type="match status" value="1"/>
</dbReference>
<dbReference type="PRINTS" id="PR00313">
    <property type="entry name" value="CABNDNGRPT"/>
</dbReference>
<dbReference type="OrthoDB" id="7515000at2"/>
<keyword evidence="1" id="KW-0732">Signal</keyword>
<dbReference type="PANTHER" id="PTHR46580">
    <property type="entry name" value="SENSOR KINASE-RELATED"/>
    <property type="match status" value="1"/>
</dbReference>
<evidence type="ECO:0000313" key="3">
    <source>
        <dbReference type="Proteomes" id="UP000076400"/>
    </source>
</evidence>
<dbReference type="InterPro" id="IPR001343">
    <property type="entry name" value="Hemolysn_Ca-bd"/>
</dbReference>
<dbReference type="PROSITE" id="PS00330">
    <property type="entry name" value="HEMOLYSIN_CALCIUM"/>
    <property type="match status" value="2"/>
</dbReference>
<sequence>MSLGALSYNDPIYMDDLLGITFSDWSWGWDRAVPIDINGDGRQEVLIGPHSLLEQVNLQTSERNVMVLSFDGQGLVDITASVLPETAKAVLLRNIVLADFNGDGIDDIFLNNTGTEAYSPFPGEQNRLFLSNGQGSYTDNTATLPQITDFSHGSVADDFDGDGDIDLYINNLGDDEFHVSYLLLNDGAGNFSEPYRWSEPGSPGFSTDFTTIESGYHPDRFDMNGDGVADVWLGDIYLRGGGQQLASFGYILNDGNANFELVFDESLRPAYPTLELPTDAPEYTQAADFNKDGLLDLLVYWTANGAVKGTYFQYLRNDGPNGYTDVSHLIPGQENGGLLPVMAGAPNFQVVDLNGDGSLDIAMSMWTEDWTAQRTLWFLNDGFGGFTQLNGDLFPANQKFAFADVNGDGIQDVVYGVQDYWLPDGLVGERYGHEYGVVRLGALSGPGQRHVGSDGVDSILGGAGNDTILAGNGNDTIFAGDGFDRIDLRLTTGNNIANGGNQGDTIFGGAGNDELRGGKGLDVIEGGAGDDTIYSGLGADTLTGGEGADVFVLRGYDARFPDANLQPTVTDFEAGIDRIALQGVTDAEIATALAGQTTVSGGVQFTIAGATVTVQGVSSLSTSDVGTAADLGV</sequence>
<reference evidence="2 3" key="1">
    <citation type="submission" date="2015-12" db="EMBL/GenBank/DDBJ databases">
        <title>Genome sequence of Oceanibaculum pacificum MCCC 1A02656.</title>
        <authorList>
            <person name="Lu L."/>
            <person name="Lai Q."/>
            <person name="Shao Z."/>
            <person name="Qian P."/>
        </authorList>
    </citation>
    <scope>NUCLEOTIDE SEQUENCE [LARGE SCALE GENOMIC DNA]</scope>
    <source>
        <strain evidence="2 3">MCCC 1A02656</strain>
    </source>
</reference>
<evidence type="ECO:0000256" key="1">
    <source>
        <dbReference type="ARBA" id="ARBA00022729"/>
    </source>
</evidence>
<proteinExistence type="predicted"/>
<dbReference type="Gene3D" id="2.150.10.10">
    <property type="entry name" value="Serralysin-like metalloprotease, C-terminal"/>
    <property type="match status" value="2"/>
</dbReference>
<dbReference type="RefSeq" id="WP_067558562.1">
    <property type="nucleotide sequence ID" value="NZ_LPXN01000138.1"/>
</dbReference>
<organism evidence="2 3">
    <name type="scientific">Oceanibaculum pacificum</name>
    <dbReference type="NCBI Taxonomy" id="580166"/>
    <lineage>
        <taxon>Bacteria</taxon>
        <taxon>Pseudomonadati</taxon>
        <taxon>Pseudomonadota</taxon>
        <taxon>Alphaproteobacteria</taxon>
        <taxon>Rhodospirillales</taxon>
        <taxon>Oceanibaculaceae</taxon>
        <taxon>Oceanibaculum</taxon>
    </lineage>
</organism>
<gene>
    <name evidence="2" type="ORF">AUP43_02915</name>
</gene>
<comment type="caution">
    <text evidence="2">The sequence shown here is derived from an EMBL/GenBank/DDBJ whole genome shotgun (WGS) entry which is preliminary data.</text>
</comment>
<dbReference type="Proteomes" id="UP000076400">
    <property type="component" value="Unassembled WGS sequence"/>
</dbReference>
<name>A0A154VRY5_9PROT</name>
<protein>
    <submittedName>
        <fullName evidence="2">Uncharacterized protein</fullName>
    </submittedName>
</protein>
<dbReference type="InterPro" id="IPR018511">
    <property type="entry name" value="Hemolysin-typ_Ca-bd_CS"/>
</dbReference>